<gene>
    <name evidence="1" type="ORF">GCM10023322_79160</name>
</gene>
<keyword evidence="2" id="KW-1185">Reference proteome</keyword>
<sequence>MSKSIDTPGGDQASHDCQTAGTLTYRGDYGAPGFGQAWRCTACGKAWSRLGNVFQPEECGAHILTIHDVE</sequence>
<dbReference type="RefSeq" id="WP_345638643.1">
    <property type="nucleotide sequence ID" value="NZ_BAABJQ010000045.1"/>
</dbReference>
<dbReference type="Proteomes" id="UP001501570">
    <property type="component" value="Unassembled WGS sequence"/>
</dbReference>
<accession>A0ABP9SQA8</accession>
<proteinExistence type="predicted"/>
<organism evidence="1 2">
    <name type="scientific">Rugosimonospora acidiphila</name>
    <dbReference type="NCBI Taxonomy" id="556531"/>
    <lineage>
        <taxon>Bacteria</taxon>
        <taxon>Bacillati</taxon>
        <taxon>Actinomycetota</taxon>
        <taxon>Actinomycetes</taxon>
        <taxon>Micromonosporales</taxon>
        <taxon>Micromonosporaceae</taxon>
        <taxon>Rugosimonospora</taxon>
    </lineage>
</organism>
<reference evidence="2" key="1">
    <citation type="journal article" date="2019" name="Int. J. Syst. Evol. Microbiol.">
        <title>The Global Catalogue of Microorganisms (GCM) 10K type strain sequencing project: providing services to taxonomists for standard genome sequencing and annotation.</title>
        <authorList>
            <consortium name="The Broad Institute Genomics Platform"/>
            <consortium name="The Broad Institute Genome Sequencing Center for Infectious Disease"/>
            <person name="Wu L."/>
            <person name="Ma J."/>
        </authorList>
    </citation>
    <scope>NUCLEOTIDE SEQUENCE [LARGE SCALE GENOMIC DNA]</scope>
    <source>
        <strain evidence="2">JCM 18304</strain>
    </source>
</reference>
<evidence type="ECO:0000313" key="2">
    <source>
        <dbReference type="Proteomes" id="UP001501570"/>
    </source>
</evidence>
<dbReference type="EMBL" id="BAABJQ010000045">
    <property type="protein sequence ID" value="GAA5200713.1"/>
    <property type="molecule type" value="Genomic_DNA"/>
</dbReference>
<evidence type="ECO:0000313" key="1">
    <source>
        <dbReference type="EMBL" id="GAA5200713.1"/>
    </source>
</evidence>
<protein>
    <submittedName>
        <fullName evidence="1">Uncharacterized protein</fullName>
    </submittedName>
</protein>
<name>A0ABP9SQA8_9ACTN</name>
<comment type="caution">
    <text evidence="1">The sequence shown here is derived from an EMBL/GenBank/DDBJ whole genome shotgun (WGS) entry which is preliminary data.</text>
</comment>